<accession>A0A421BL21</accession>
<dbReference type="SUPFAM" id="SSF52540">
    <property type="entry name" value="P-loop containing nucleoside triphosphate hydrolases"/>
    <property type="match status" value="1"/>
</dbReference>
<dbReference type="EMBL" id="RCHI01000014">
    <property type="protein sequence ID" value="RLL63739.1"/>
    <property type="molecule type" value="Genomic_DNA"/>
</dbReference>
<dbReference type="GO" id="GO:0016787">
    <property type="term" value="F:hydrolase activity"/>
    <property type="evidence" value="ECO:0007669"/>
    <property type="project" value="UniProtKB-KW"/>
</dbReference>
<reference evidence="7 8" key="1">
    <citation type="submission" date="2018-10" db="EMBL/GenBank/DDBJ databases">
        <title>Rhodobacter sp . BO-81.</title>
        <authorList>
            <person name="Im W.T."/>
        </authorList>
    </citation>
    <scope>NUCLEOTIDE SEQUENCE [LARGE SCALE GENOMIC DNA]</scope>
    <source>
        <strain evidence="7 8">BO-81</strain>
    </source>
</reference>
<feature type="domain" description="UvrD-like helicase C-terminal" evidence="6">
    <location>
        <begin position="42"/>
        <end position="131"/>
    </location>
</feature>
<dbReference type="AlphaFoldDB" id="A0A421BL21"/>
<keyword evidence="2" id="KW-0378">Hydrolase</keyword>
<keyword evidence="1" id="KW-0547">Nucleotide-binding</keyword>
<dbReference type="Gene3D" id="3.40.50.300">
    <property type="entry name" value="P-loop containing nucleotide triphosphate hydrolases"/>
    <property type="match status" value="1"/>
</dbReference>
<dbReference type="Pfam" id="PF13361">
    <property type="entry name" value="UvrD_C"/>
    <property type="match status" value="1"/>
</dbReference>
<evidence type="ECO:0000313" key="7">
    <source>
        <dbReference type="EMBL" id="RLL63739.1"/>
    </source>
</evidence>
<name>A0A421BL21_9RHOB</name>
<evidence type="ECO:0000256" key="1">
    <source>
        <dbReference type="ARBA" id="ARBA00022741"/>
    </source>
</evidence>
<evidence type="ECO:0000256" key="3">
    <source>
        <dbReference type="ARBA" id="ARBA00022806"/>
    </source>
</evidence>
<dbReference type="GO" id="GO:0043138">
    <property type="term" value="F:3'-5' DNA helicase activity"/>
    <property type="evidence" value="ECO:0007669"/>
    <property type="project" value="TreeGrafter"/>
</dbReference>
<dbReference type="PANTHER" id="PTHR11070">
    <property type="entry name" value="UVRD / RECB / PCRA DNA HELICASE FAMILY MEMBER"/>
    <property type="match status" value="1"/>
</dbReference>
<gene>
    <name evidence="7" type="ORF">DYS74_13600</name>
</gene>
<keyword evidence="4" id="KW-0067">ATP-binding</keyword>
<sequence>MRDELPDLAVADRLLAQALDFAEVESLRQAYPEYRRDADFQRVRDGFQVLLRECVENAADWSGVLDRFEGKDQVSLMTIHKSKGLEFHTMIFFGLDAQTWWSLSPARSEELSSFFVAFTRARQRAFFAYCSERGNAIHWLEQLLLPAGVEQINGANIVAAAR</sequence>
<keyword evidence="3" id="KW-0347">Helicase</keyword>
<dbReference type="GO" id="GO:0005524">
    <property type="term" value="F:ATP binding"/>
    <property type="evidence" value="ECO:0007669"/>
    <property type="project" value="UniProtKB-KW"/>
</dbReference>
<dbReference type="RefSeq" id="WP_121534238.1">
    <property type="nucleotide sequence ID" value="NZ_RCHI01000014.1"/>
</dbReference>
<keyword evidence="8" id="KW-1185">Reference proteome</keyword>
<evidence type="ECO:0000256" key="5">
    <source>
        <dbReference type="ARBA" id="ARBA00034923"/>
    </source>
</evidence>
<protein>
    <recommendedName>
        <fullName evidence="5">DNA 3'-5' helicase II</fullName>
    </recommendedName>
</protein>
<dbReference type="InterPro" id="IPR014017">
    <property type="entry name" value="DNA_helicase_UvrD-like_C"/>
</dbReference>
<evidence type="ECO:0000256" key="2">
    <source>
        <dbReference type="ARBA" id="ARBA00022801"/>
    </source>
</evidence>
<evidence type="ECO:0000313" key="8">
    <source>
        <dbReference type="Proteomes" id="UP000279673"/>
    </source>
</evidence>
<organism evidence="7 8">
    <name type="scientific">Paenirhodobacter hankyongi</name>
    <dbReference type="NCBI Taxonomy" id="2294033"/>
    <lineage>
        <taxon>Bacteria</taxon>
        <taxon>Pseudomonadati</taxon>
        <taxon>Pseudomonadota</taxon>
        <taxon>Alphaproteobacteria</taxon>
        <taxon>Rhodobacterales</taxon>
        <taxon>Rhodobacter group</taxon>
        <taxon>Paenirhodobacter</taxon>
    </lineage>
</organism>
<evidence type="ECO:0000256" key="4">
    <source>
        <dbReference type="ARBA" id="ARBA00022840"/>
    </source>
</evidence>
<dbReference type="PANTHER" id="PTHR11070:SF2">
    <property type="entry name" value="ATP-DEPENDENT DNA HELICASE SRS2"/>
    <property type="match status" value="1"/>
</dbReference>
<dbReference type="GO" id="GO:0000725">
    <property type="term" value="P:recombinational repair"/>
    <property type="evidence" value="ECO:0007669"/>
    <property type="project" value="TreeGrafter"/>
</dbReference>
<dbReference type="InterPro" id="IPR027417">
    <property type="entry name" value="P-loop_NTPase"/>
</dbReference>
<dbReference type="GO" id="GO:0003677">
    <property type="term" value="F:DNA binding"/>
    <property type="evidence" value="ECO:0007669"/>
    <property type="project" value="InterPro"/>
</dbReference>
<dbReference type="Proteomes" id="UP000279673">
    <property type="component" value="Unassembled WGS sequence"/>
</dbReference>
<comment type="caution">
    <text evidence="7">The sequence shown here is derived from an EMBL/GenBank/DDBJ whole genome shotgun (WGS) entry which is preliminary data.</text>
</comment>
<proteinExistence type="predicted"/>
<dbReference type="InterPro" id="IPR000212">
    <property type="entry name" value="DNA_helicase_UvrD/REP"/>
</dbReference>
<evidence type="ECO:0000259" key="6">
    <source>
        <dbReference type="Pfam" id="PF13361"/>
    </source>
</evidence>